<dbReference type="AlphaFoldDB" id="A0AAU9IYN5"/>
<evidence type="ECO:0000313" key="2">
    <source>
        <dbReference type="Proteomes" id="UP001162131"/>
    </source>
</evidence>
<dbReference type="EMBL" id="CAJZBQ010000021">
    <property type="protein sequence ID" value="CAG9319115.1"/>
    <property type="molecule type" value="Genomic_DNA"/>
</dbReference>
<name>A0AAU9IYN5_9CILI</name>
<evidence type="ECO:0000313" key="1">
    <source>
        <dbReference type="EMBL" id="CAG9319115.1"/>
    </source>
</evidence>
<dbReference type="Proteomes" id="UP001162131">
    <property type="component" value="Unassembled WGS sequence"/>
</dbReference>
<reference evidence="1" key="1">
    <citation type="submission" date="2021-09" db="EMBL/GenBank/DDBJ databases">
        <authorList>
            <consortium name="AG Swart"/>
            <person name="Singh M."/>
            <person name="Singh A."/>
            <person name="Seah K."/>
            <person name="Emmerich C."/>
        </authorList>
    </citation>
    <scope>NUCLEOTIDE SEQUENCE</scope>
    <source>
        <strain evidence="1">ATCC30299</strain>
    </source>
</reference>
<protein>
    <submittedName>
        <fullName evidence="1">Uncharacterized protein</fullName>
    </submittedName>
</protein>
<sequence>MQRKSLESRLRCLLIIKINIWSRKIADHQQNRLYKLAHLKNQEFLCKNYHELEHTKSKLQTHDVTPAYHLDYIEYTLYLMKFGTVWRTA</sequence>
<comment type="caution">
    <text evidence="1">The sequence shown here is derived from an EMBL/GenBank/DDBJ whole genome shotgun (WGS) entry which is preliminary data.</text>
</comment>
<keyword evidence="2" id="KW-1185">Reference proteome</keyword>
<gene>
    <name evidence="1" type="ORF">BSTOLATCC_MIC22465</name>
</gene>
<accession>A0AAU9IYN5</accession>
<proteinExistence type="predicted"/>
<organism evidence="1 2">
    <name type="scientific">Blepharisma stoltei</name>
    <dbReference type="NCBI Taxonomy" id="1481888"/>
    <lineage>
        <taxon>Eukaryota</taxon>
        <taxon>Sar</taxon>
        <taxon>Alveolata</taxon>
        <taxon>Ciliophora</taxon>
        <taxon>Postciliodesmatophora</taxon>
        <taxon>Heterotrichea</taxon>
        <taxon>Heterotrichida</taxon>
        <taxon>Blepharismidae</taxon>
        <taxon>Blepharisma</taxon>
    </lineage>
</organism>